<comment type="caution">
    <text evidence="2">The sequence shown here is derived from an EMBL/GenBank/DDBJ whole genome shotgun (WGS) entry which is preliminary data.</text>
</comment>
<name>A0A420YIJ4_9PEZI</name>
<evidence type="ECO:0000259" key="1">
    <source>
        <dbReference type="Pfam" id="PF12417"/>
    </source>
</evidence>
<dbReference type="OrthoDB" id="2993351at2759"/>
<evidence type="ECO:0000313" key="2">
    <source>
        <dbReference type="EMBL" id="RKU47728.1"/>
    </source>
</evidence>
<accession>A0A420YIJ4</accession>
<evidence type="ECO:0000313" key="3">
    <source>
        <dbReference type="Proteomes" id="UP000275385"/>
    </source>
</evidence>
<keyword evidence="3" id="KW-1185">Reference proteome</keyword>
<sequence>MLPHWMKIQRISSDRSFLTCAYLPSRTSCPSAIFSHSSRSTQGEQFYRVATTTIKTMAQYNGFIMGIPQLSNMYYTPSLVKIGAGACGTVFAEELSDPERLDGSRGLVLKREDGNPNRDIGHESAMLQHILVTFALQVRTAQVEFLINIPSWYAFLDESFVKWGDILPRLPASYSANPRPCRALISERIPPMPRSVRDLLVRKFCPVEHQEQIMADPANRHCLIRLYLGRRKDTASQSRFRSFKLQNFPLHLNQITELGIPQESIREYATALADALAYLHWVAEVDANDVEFVLAPSRTPFDPSSDPHLGYREFSPGVLGRHALWMLDFDCCRPMEMNEKGVEQAADAFWRNDPYFPRPHLEGIEEDGWLWRAFEQRFLWTSVVLLLNEPQYQRLPGLLMQRIVQRANRQGVGGSGAAM</sequence>
<feature type="domain" description="DUF3669" evidence="1">
    <location>
        <begin position="324"/>
        <end position="386"/>
    </location>
</feature>
<dbReference type="InterPro" id="IPR022137">
    <property type="entry name" value="Znf_prot_DUF3669"/>
</dbReference>
<dbReference type="Proteomes" id="UP000275385">
    <property type="component" value="Unassembled WGS sequence"/>
</dbReference>
<reference evidence="2 3" key="1">
    <citation type="submission" date="2018-08" db="EMBL/GenBank/DDBJ databases">
        <title>Draft genome of the lignicolous fungus Coniochaeta pulveracea.</title>
        <authorList>
            <person name="Borstlap C.J."/>
            <person name="De Witt R.N."/>
            <person name="Botha A."/>
            <person name="Volschenk H."/>
        </authorList>
    </citation>
    <scope>NUCLEOTIDE SEQUENCE [LARGE SCALE GENOMIC DNA]</scope>
    <source>
        <strain evidence="2 3">CAB683</strain>
    </source>
</reference>
<dbReference type="PANTHER" id="PTHR40780:SF3">
    <property type="entry name" value="DUF3669 DOMAIN-CONTAINING PROTEIN"/>
    <property type="match status" value="1"/>
</dbReference>
<gene>
    <name evidence="2" type="ORF">DL546_002261</name>
</gene>
<dbReference type="PANTHER" id="PTHR40780">
    <property type="entry name" value="DUF3669 DOMAIN-CONTAINING PROTEIN"/>
    <property type="match status" value="1"/>
</dbReference>
<protein>
    <recommendedName>
        <fullName evidence="1">DUF3669 domain-containing protein</fullName>
    </recommendedName>
</protein>
<organism evidence="2 3">
    <name type="scientific">Coniochaeta pulveracea</name>
    <dbReference type="NCBI Taxonomy" id="177199"/>
    <lineage>
        <taxon>Eukaryota</taxon>
        <taxon>Fungi</taxon>
        <taxon>Dikarya</taxon>
        <taxon>Ascomycota</taxon>
        <taxon>Pezizomycotina</taxon>
        <taxon>Sordariomycetes</taxon>
        <taxon>Sordariomycetidae</taxon>
        <taxon>Coniochaetales</taxon>
        <taxon>Coniochaetaceae</taxon>
        <taxon>Coniochaeta</taxon>
    </lineage>
</organism>
<dbReference type="Pfam" id="PF12417">
    <property type="entry name" value="DUF3669"/>
    <property type="match status" value="1"/>
</dbReference>
<dbReference type="AlphaFoldDB" id="A0A420YIJ4"/>
<proteinExistence type="predicted"/>
<dbReference type="EMBL" id="QVQW01000007">
    <property type="protein sequence ID" value="RKU47728.1"/>
    <property type="molecule type" value="Genomic_DNA"/>
</dbReference>